<gene>
    <name evidence="4" type="ORF">OD459_01230</name>
</gene>
<dbReference type="AlphaFoldDB" id="A0AA46PYK8"/>
<evidence type="ECO:0000256" key="1">
    <source>
        <dbReference type="SAM" id="SignalP"/>
    </source>
</evidence>
<feature type="signal peptide" evidence="1">
    <location>
        <begin position="1"/>
        <end position="26"/>
    </location>
</feature>
<dbReference type="InterPro" id="IPR018392">
    <property type="entry name" value="LysM"/>
</dbReference>
<dbReference type="InterPro" id="IPR036779">
    <property type="entry name" value="LysM_dom_sf"/>
</dbReference>
<feature type="domain" description="SPOR" evidence="2">
    <location>
        <begin position="78"/>
        <end position="157"/>
    </location>
</feature>
<dbReference type="CDD" id="cd00118">
    <property type="entry name" value="LysM"/>
    <property type="match status" value="1"/>
</dbReference>
<reference evidence="4" key="1">
    <citation type="submission" date="2022-10" db="EMBL/GenBank/DDBJ databases">
        <title>Mechanism of multi-heavy metal repair in Cytobacillus Firmus M7.</title>
        <authorList>
            <person name="Li X."/>
            <person name="Yu C."/>
        </authorList>
    </citation>
    <scope>NUCLEOTIDE SEQUENCE</scope>
    <source>
        <strain evidence="4">M7</strain>
    </source>
</reference>
<feature type="chain" id="PRO_5041425653" evidence="1">
    <location>
        <begin position="27"/>
        <end position="293"/>
    </location>
</feature>
<dbReference type="SUPFAM" id="SSF54106">
    <property type="entry name" value="LysM domain"/>
    <property type="match status" value="1"/>
</dbReference>
<dbReference type="InterPro" id="IPR007730">
    <property type="entry name" value="SPOR-like_dom"/>
</dbReference>
<protein>
    <submittedName>
        <fullName evidence="4">SPOR domain-containing protein</fullName>
    </submittedName>
</protein>
<evidence type="ECO:0000259" key="2">
    <source>
        <dbReference type="PROSITE" id="PS51724"/>
    </source>
</evidence>
<dbReference type="PROSITE" id="PS51724">
    <property type="entry name" value="SPOR"/>
    <property type="match status" value="1"/>
</dbReference>
<dbReference type="GO" id="GO:0042834">
    <property type="term" value="F:peptidoglycan binding"/>
    <property type="evidence" value="ECO:0007669"/>
    <property type="project" value="InterPro"/>
</dbReference>
<dbReference type="InterPro" id="IPR036680">
    <property type="entry name" value="SPOR-like_sf"/>
</dbReference>
<keyword evidence="1" id="KW-0732">Signal</keyword>
<dbReference type="EMBL" id="CP107027">
    <property type="protein sequence ID" value="UYG95680.1"/>
    <property type="molecule type" value="Genomic_DNA"/>
</dbReference>
<sequence>MKKIKQAIAAGVISLAVIFSGGAVLADHGGDKEIAVVKKGDTLYSLAKRHHLSVTQIKELNDLTGTTIYPGQRLILSGEEAGYHKIIAGSFSKKENAEKQAALLKKKEIPAAISTAVIDGKTYYRVQAGAFKDRRNAVNGLETVKKEGIKDAFILSSGELQIFGLKPGDDYDDIISRMGKPKKTETQLNIKTLYYQADGAGVRATLNMKDGTIGSLAVYPEYLSPRMLPALPFTKAEVVKMYGDANKTKTVTCYESAKCEELTYQLDHFELKVRIDRNQTTVQFLEITDLTYR</sequence>
<accession>A0AA46PYK8</accession>
<evidence type="ECO:0000313" key="5">
    <source>
        <dbReference type="Proteomes" id="UP001163104"/>
    </source>
</evidence>
<dbReference type="PROSITE" id="PS51782">
    <property type="entry name" value="LYSM"/>
    <property type="match status" value="1"/>
</dbReference>
<dbReference type="Pfam" id="PF05036">
    <property type="entry name" value="SPOR"/>
    <property type="match status" value="1"/>
</dbReference>
<organism evidence="4 5">
    <name type="scientific">Cytobacillus firmus</name>
    <name type="common">Bacillus firmus</name>
    <dbReference type="NCBI Taxonomy" id="1399"/>
    <lineage>
        <taxon>Bacteria</taxon>
        <taxon>Bacillati</taxon>
        <taxon>Bacillota</taxon>
        <taxon>Bacilli</taxon>
        <taxon>Bacillales</taxon>
        <taxon>Bacillaceae</taxon>
        <taxon>Cytobacillus</taxon>
    </lineage>
</organism>
<dbReference type="Gene3D" id="3.10.350.10">
    <property type="entry name" value="LysM domain"/>
    <property type="match status" value="1"/>
</dbReference>
<dbReference type="Pfam" id="PF01476">
    <property type="entry name" value="LysM"/>
    <property type="match status" value="1"/>
</dbReference>
<dbReference type="SMART" id="SM00257">
    <property type="entry name" value="LysM"/>
    <property type="match status" value="1"/>
</dbReference>
<evidence type="ECO:0000259" key="3">
    <source>
        <dbReference type="PROSITE" id="PS51782"/>
    </source>
</evidence>
<proteinExistence type="predicted"/>
<name>A0AA46PYK8_CYTFI</name>
<dbReference type="Gene3D" id="3.30.70.1070">
    <property type="entry name" value="Sporulation related repeat"/>
    <property type="match status" value="1"/>
</dbReference>
<evidence type="ECO:0000313" key="4">
    <source>
        <dbReference type="EMBL" id="UYG95680.1"/>
    </source>
</evidence>
<feature type="domain" description="LysM" evidence="3">
    <location>
        <begin position="33"/>
        <end position="76"/>
    </location>
</feature>
<dbReference type="SUPFAM" id="SSF110997">
    <property type="entry name" value="Sporulation related repeat"/>
    <property type="match status" value="1"/>
</dbReference>
<dbReference type="Proteomes" id="UP001163104">
    <property type="component" value="Chromosome"/>
</dbReference>
<dbReference type="RefSeq" id="WP_048011317.1">
    <property type="nucleotide sequence ID" value="NZ_CP107027.1"/>
</dbReference>